<accession>A0ABQ8GTY3</accession>
<sequence>MFVAYVTGVRAYPRLAASNNSYYLALGSHNRITHSTQAAGILDTVIAARIDGFILRTALPSKGPRRDRRSRESKFSTKLPHLGITDSFSGLHAASELLEQIVADCLAWFSRPWQIEADRLDDSRLQSTEEGVCGGARAPVVRWAVSVSMSIAAACPDCGERVGQHGSGERSRGTSKMFGAQAHVEASNVSFITGGLQQANEGSPRVRRALRPRSKC</sequence>
<dbReference type="Proteomes" id="UP000774617">
    <property type="component" value="Unassembled WGS sequence"/>
</dbReference>
<organism evidence="1 2">
    <name type="scientific">Macrophomina phaseolina</name>
    <dbReference type="NCBI Taxonomy" id="35725"/>
    <lineage>
        <taxon>Eukaryota</taxon>
        <taxon>Fungi</taxon>
        <taxon>Dikarya</taxon>
        <taxon>Ascomycota</taxon>
        <taxon>Pezizomycotina</taxon>
        <taxon>Dothideomycetes</taxon>
        <taxon>Dothideomycetes incertae sedis</taxon>
        <taxon>Botryosphaeriales</taxon>
        <taxon>Botryosphaeriaceae</taxon>
        <taxon>Macrophomina</taxon>
    </lineage>
</organism>
<gene>
    <name evidence="1" type="ORF">B0J12DRAFT_8472</name>
</gene>
<reference evidence="1 2" key="1">
    <citation type="journal article" date="2021" name="Nat. Commun.">
        <title>Genetic determinants of endophytism in the Arabidopsis root mycobiome.</title>
        <authorList>
            <person name="Mesny F."/>
            <person name="Miyauchi S."/>
            <person name="Thiergart T."/>
            <person name="Pickel B."/>
            <person name="Atanasova L."/>
            <person name="Karlsson M."/>
            <person name="Huettel B."/>
            <person name="Barry K.W."/>
            <person name="Haridas S."/>
            <person name="Chen C."/>
            <person name="Bauer D."/>
            <person name="Andreopoulos W."/>
            <person name="Pangilinan J."/>
            <person name="LaButti K."/>
            <person name="Riley R."/>
            <person name="Lipzen A."/>
            <person name="Clum A."/>
            <person name="Drula E."/>
            <person name="Henrissat B."/>
            <person name="Kohler A."/>
            <person name="Grigoriev I.V."/>
            <person name="Martin F.M."/>
            <person name="Hacquard S."/>
        </authorList>
    </citation>
    <scope>NUCLEOTIDE SEQUENCE [LARGE SCALE GENOMIC DNA]</scope>
    <source>
        <strain evidence="1 2">MPI-SDFR-AT-0080</strain>
    </source>
</reference>
<comment type="caution">
    <text evidence="1">The sequence shown here is derived from an EMBL/GenBank/DDBJ whole genome shotgun (WGS) entry which is preliminary data.</text>
</comment>
<protein>
    <submittedName>
        <fullName evidence="1">Uncharacterized protein</fullName>
    </submittedName>
</protein>
<proteinExistence type="predicted"/>
<evidence type="ECO:0000313" key="1">
    <source>
        <dbReference type="EMBL" id="KAH7064712.1"/>
    </source>
</evidence>
<keyword evidence="2" id="KW-1185">Reference proteome</keyword>
<evidence type="ECO:0000313" key="2">
    <source>
        <dbReference type="Proteomes" id="UP000774617"/>
    </source>
</evidence>
<dbReference type="EMBL" id="JAGTJR010000001">
    <property type="protein sequence ID" value="KAH7064712.1"/>
    <property type="molecule type" value="Genomic_DNA"/>
</dbReference>
<name>A0ABQ8GTY3_9PEZI</name>